<feature type="region of interest" description="Disordered" evidence="1">
    <location>
        <begin position="1"/>
        <end position="80"/>
    </location>
</feature>
<protein>
    <submittedName>
        <fullName evidence="2">Uncharacterized protein</fullName>
    </submittedName>
</protein>
<dbReference type="EMBL" id="MN740509">
    <property type="protein sequence ID" value="QHU30531.1"/>
    <property type="molecule type" value="Genomic_DNA"/>
</dbReference>
<evidence type="ECO:0000256" key="1">
    <source>
        <dbReference type="SAM" id="MobiDB-lite"/>
    </source>
</evidence>
<evidence type="ECO:0000313" key="2">
    <source>
        <dbReference type="EMBL" id="QHU30531.1"/>
    </source>
</evidence>
<accession>A0A6C0LLF5</accession>
<dbReference type="AlphaFoldDB" id="A0A6C0LLF5"/>
<organism evidence="2">
    <name type="scientific">viral metagenome</name>
    <dbReference type="NCBI Taxonomy" id="1070528"/>
    <lineage>
        <taxon>unclassified sequences</taxon>
        <taxon>metagenomes</taxon>
        <taxon>organismal metagenomes</taxon>
    </lineage>
</organism>
<reference evidence="2" key="1">
    <citation type="journal article" date="2020" name="Nature">
        <title>Giant virus diversity and host interactions through global metagenomics.</title>
        <authorList>
            <person name="Schulz F."/>
            <person name="Roux S."/>
            <person name="Paez-Espino D."/>
            <person name="Jungbluth S."/>
            <person name="Walsh D.A."/>
            <person name="Denef V.J."/>
            <person name="McMahon K.D."/>
            <person name="Konstantinidis K.T."/>
            <person name="Eloe-Fadrosh E.A."/>
            <person name="Kyrpides N.C."/>
            <person name="Woyke T."/>
        </authorList>
    </citation>
    <scope>NUCLEOTIDE SEQUENCE</scope>
    <source>
        <strain evidence="2">GVMAG-M-3300027833-19</strain>
    </source>
</reference>
<feature type="compositionally biased region" description="Acidic residues" evidence="1">
    <location>
        <begin position="59"/>
        <end position="70"/>
    </location>
</feature>
<name>A0A6C0LLF5_9ZZZZ</name>
<sequence>MSSTDNTLYDKIYNLKYDISPEPTREREETPPPPYEEEDYIPPEPTQKREREESPPPPYDEDDELPPCEEPEPKRLPPPLWHTEYLQHEKCVLSKLKDEGWMSYKEHKNITNRIKHGIPFSKKH</sequence>
<proteinExistence type="predicted"/>